<organism evidence="3 4">
    <name type="scientific">Granulicella cerasi</name>
    <dbReference type="NCBI Taxonomy" id="741063"/>
    <lineage>
        <taxon>Bacteria</taxon>
        <taxon>Pseudomonadati</taxon>
        <taxon>Acidobacteriota</taxon>
        <taxon>Terriglobia</taxon>
        <taxon>Terriglobales</taxon>
        <taxon>Acidobacteriaceae</taxon>
        <taxon>Granulicella</taxon>
    </lineage>
</organism>
<dbReference type="PANTHER" id="PTHR40278">
    <property type="entry name" value="DNA UTILIZATION PROTEIN HOFN"/>
    <property type="match status" value="1"/>
</dbReference>
<dbReference type="InterPro" id="IPR007813">
    <property type="entry name" value="PilN"/>
</dbReference>
<evidence type="ECO:0000256" key="2">
    <source>
        <dbReference type="SAM" id="Phobius"/>
    </source>
</evidence>
<dbReference type="EMBL" id="JBHSWI010000001">
    <property type="protein sequence ID" value="MFC6646846.1"/>
    <property type="molecule type" value="Genomic_DNA"/>
</dbReference>
<evidence type="ECO:0000313" key="3">
    <source>
        <dbReference type="EMBL" id="MFC6646846.1"/>
    </source>
</evidence>
<dbReference type="Proteomes" id="UP001596391">
    <property type="component" value="Unassembled WGS sequence"/>
</dbReference>
<dbReference type="PANTHER" id="PTHR40278:SF1">
    <property type="entry name" value="DNA UTILIZATION PROTEIN HOFN"/>
    <property type="match status" value="1"/>
</dbReference>
<feature type="region of interest" description="Disordered" evidence="1">
    <location>
        <begin position="208"/>
        <end position="257"/>
    </location>
</feature>
<accession>A0ABW1ZBI1</accession>
<dbReference type="Pfam" id="PF05137">
    <property type="entry name" value="PilN"/>
    <property type="match status" value="1"/>
</dbReference>
<feature type="region of interest" description="Disordered" evidence="1">
    <location>
        <begin position="159"/>
        <end position="180"/>
    </location>
</feature>
<comment type="caution">
    <text evidence="3">The sequence shown here is derived from an EMBL/GenBank/DDBJ whole genome shotgun (WGS) entry which is preliminary data.</text>
</comment>
<keyword evidence="4" id="KW-1185">Reference proteome</keyword>
<proteinExistence type="predicted"/>
<reference evidence="4" key="1">
    <citation type="journal article" date="2019" name="Int. J. Syst. Evol. Microbiol.">
        <title>The Global Catalogue of Microorganisms (GCM) 10K type strain sequencing project: providing services to taxonomists for standard genome sequencing and annotation.</title>
        <authorList>
            <consortium name="The Broad Institute Genomics Platform"/>
            <consortium name="The Broad Institute Genome Sequencing Center for Infectious Disease"/>
            <person name="Wu L."/>
            <person name="Ma J."/>
        </authorList>
    </citation>
    <scope>NUCLEOTIDE SEQUENCE [LARGE SCALE GENOMIC DNA]</scope>
    <source>
        <strain evidence="4">CGMCC 1.16026</strain>
    </source>
</reference>
<name>A0ABW1ZBI1_9BACT</name>
<dbReference type="RefSeq" id="WP_263371215.1">
    <property type="nucleotide sequence ID" value="NZ_JAGSYD010000002.1"/>
</dbReference>
<dbReference type="InterPro" id="IPR052534">
    <property type="entry name" value="Extracell_DNA_Util/SecSys_Comp"/>
</dbReference>
<gene>
    <name evidence="3" type="ORF">ACFQBQ_14910</name>
</gene>
<feature type="transmembrane region" description="Helical" evidence="2">
    <location>
        <begin position="20"/>
        <end position="42"/>
    </location>
</feature>
<evidence type="ECO:0000256" key="1">
    <source>
        <dbReference type="SAM" id="MobiDB-lite"/>
    </source>
</evidence>
<keyword evidence="2" id="KW-1133">Transmembrane helix</keyword>
<sequence length="257" mass="28124">MKVQVNLATRPFVELRPFFLRLRIVMGALGVLVIALGIWAHVQSKKLQRAEQQIAAVQASTNKVQSEKVAAENRMKLPQNAAVLDRAHFLNQLFLRKSFSWTAVMMDLETVLPTGVQVTAIEPQVSQEGDVIIRLRVAGDRDRAVLLVRNLERSKRFLQPRLSGEATQSKEAGRSGAPVNPAVPAGVEFDILANYNPLPTNEPFRFTKAKTDSSTPGVTDVPVAAGHGPTRHVGNHRDGIVLKPFVPPARPVQGGAR</sequence>
<protein>
    <submittedName>
        <fullName evidence="3">PilN domain-containing protein</fullName>
    </submittedName>
</protein>
<evidence type="ECO:0000313" key="4">
    <source>
        <dbReference type="Proteomes" id="UP001596391"/>
    </source>
</evidence>
<keyword evidence="2" id="KW-0812">Transmembrane</keyword>
<keyword evidence="2" id="KW-0472">Membrane</keyword>